<feature type="active site" description="Nucleophile" evidence="2">
    <location>
        <position position="65"/>
    </location>
</feature>
<keyword evidence="3" id="KW-1133">Transmembrane helix</keyword>
<dbReference type="EMBL" id="BAABCB010000018">
    <property type="protein sequence ID" value="GAA4243324.1"/>
    <property type="molecule type" value="Genomic_DNA"/>
</dbReference>
<dbReference type="RefSeq" id="WP_344714014.1">
    <property type="nucleotide sequence ID" value="NZ_BAABCB010000018.1"/>
</dbReference>
<evidence type="ECO:0000256" key="2">
    <source>
        <dbReference type="PROSITE-ProRule" id="PRU01161"/>
    </source>
</evidence>
<organism evidence="5 6">
    <name type="scientific">Winogradskyella damuponensis</name>
    <dbReference type="NCBI Taxonomy" id="943939"/>
    <lineage>
        <taxon>Bacteria</taxon>
        <taxon>Pseudomonadati</taxon>
        <taxon>Bacteroidota</taxon>
        <taxon>Flavobacteriia</taxon>
        <taxon>Flavobacteriales</taxon>
        <taxon>Flavobacteriaceae</taxon>
        <taxon>Winogradskyella</taxon>
    </lineage>
</organism>
<dbReference type="Proteomes" id="UP001501682">
    <property type="component" value="Unassembled WGS sequence"/>
</dbReference>
<gene>
    <name evidence="5" type="ORF">GCM10022292_17470</name>
</gene>
<evidence type="ECO:0000313" key="5">
    <source>
        <dbReference type="EMBL" id="GAA4243324.1"/>
    </source>
</evidence>
<feature type="short sequence motif" description="DGA/G" evidence="2">
    <location>
        <begin position="305"/>
        <end position="307"/>
    </location>
</feature>
<name>A0ABP8CU67_9FLAO</name>
<evidence type="ECO:0000259" key="4">
    <source>
        <dbReference type="PROSITE" id="PS51635"/>
    </source>
</evidence>
<feature type="domain" description="PNPLA" evidence="4">
    <location>
        <begin position="10"/>
        <end position="318"/>
    </location>
</feature>
<evidence type="ECO:0000256" key="1">
    <source>
        <dbReference type="ARBA" id="ARBA00023098"/>
    </source>
</evidence>
<dbReference type="Pfam" id="PF01734">
    <property type="entry name" value="Patatin"/>
    <property type="match status" value="1"/>
</dbReference>
<accession>A0ABP8CU67</accession>
<evidence type="ECO:0000256" key="3">
    <source>
        <dbReference type="SAM" id="Phobius"/>
    </source>
</evidence>
<proteinExistence type="predicted"/>
<dbReference type="InterPro" id="IPR016035">
    <property type="entry name" value="Acyl_Trfase/lysoPLipase"/>
</dbReference>
<feature type="short sequence motif" description="GXSXG" evidence="2">
    <location>
        <begin position="63"/>
        <end position="67"/>
    </location>
</feature>
<dbReference type="InterPro" id="IPR002641">
    <property type="entry name" value="PNPLA_dom"/>
</dbReference>
<comment type="caution">
    <text evidence="2">Lacks conserved residue(s) required for the propagation of feature annotation.</text>
</comment>
<dbReference type="Gene3D" id="3.40.1090.10">
    <property type="entry name" value="Cytosolic phospholipase A2 catalytic domain"/>
    <property type="match status" value="1"/>
</dbReference>
<keyword evidence="3" id="KW-0812">Transmembrane</keyword>
<protein>
    <submittedName>
        <fullName evidence="5">Patatin-like phospholipase family protein</fullName>
    </submittedName>
</protein>
<comment type="caution">
    <text evidence="5">The sequence shown here is derived from an EMBL/GenBank/DDBJ whole genome shotgun (WGS) entry which is preliminary data.</text>
</comment>
<reference evidence="6" key="1">
    <citation type="journal article" date="2019" name="Int. J. Syst. Evol. Microbiol.">
        <title>The Global Catalogue of Microorganisms (GCM) 10K type strain sequencing project: providing services to taxonomists for standard genome sequencing and annotation.</title>
        <authorList>
            <consortium name="The Broad Institute Genomics Platform"/>
            <consortium name="The Broad Institute Genome Sequencing Center for Infectious Disease"/>
            <person name="Wu L."/>
            <person name="Ma J."/>
        </authorList>
    </citation>
    <scope>NUCLEOTIDE SEQUENCE [LARGE SCALE GENOMIC DNA]</scope>
    <source>
        <strain evidence="6">JCM 17633</strain>
    </source>
</reference>
<evidence type="ECO:0000313" key="6">
    <source>
        <dbReference type="Proteomes" id="UP001501682"/>
    </source>
</evidence>
<keyword evidence="2" id="KW-0442">Lipid degradation</keyword>
<keyword evidence="1 2" id="KW-0443">Lipid metabolism</keyword>
<feature type="transmembrane region" description="Helical" evidence="3">
    <location>
        <begin position="56"/>
        <end position="80"/>
    </location>
</feature>
<keyword evidence="2" id="KW-0378">Hydrolase</keyword>
<keyword evidence="3" id="KW-0472">Membrane</keyword>
<dbReference type="SUPFAM" id="SSF52151">
    <property type="entry name" value="FabD/lysophospholipase-like"/>
    <property type="match status" value="1"/>
</dbReference>
<sequence length="580" mass="65352">MSKQTFHLGLSLAGAVSAGAYTAGFVDYLLEALSEWELAKQAQKNNPNSNIPNHNVVIDAIGGASAGGMVGMIATLALYAGNWKPVKKVSNKKTGNILYDSWVFLDDDLDLYKEKGSGKATFEKMLDTSDISPEIGTPSLLNSSPIDNIAERVFNELPTDASLKNLPEFIAKDLRLLITLTSLRPLDYKVKLSRIKSKFLDETPSHRVSSHDVLAHFKLNYDAEKDKNHYLPFHPHSLESRDFLKKITKATGAFPIGLKPRYFDNEFATAYLNNSLKVRKSLIDDNLDVLIDEETSSNFQFTAIDGGTINNEPFDEVLRHLIKKHGEPNIDNPKFGTVLIDPFPSFFDSIKTDTVNYKISSVLGILGALVPTILNQARYKQTDTYGVGLFKLMSFPRKLKPGKMEIREHPPLATGALEGFGGFLDIKFRQHDFFLGRDNARNFLRGILFLECDKNDPNNLFYGVSDTAIEEFRKKVKQKDGSEKIYMPIIPDVSKIKGDTNPTSYEVEDFPQFNAKAFKALEKPIKNRVKAILKAELKGRIKRWWLRPIVSVFRGVIAGKITKWIIEQVETDFKNRKMYN</sequence>
<feature type="active site" description="Proton acceptor" evidence="2">
    <location>
        <position position="305"/>
    </location>
</feature>
<keyword evidence="6" id="KW-1185">Reference proteome</keyword>
<dbReference type="PROSITE" id="PS51635">
    <property type="entry name" value="PNPLA"/>
    <property type="match status" value="1"/>
</dbReference>